<evidence type="ECO:0000256" key="2">
    <source>
        <dbReference type="PIRSR" id="PIRSR640198-2"/>
    </source>
</evidence>
<proteinExistence type="predicted"/>
<dbReference type="RefSeq" id="WP_176633465.1">
    <property type="nucleotide sequence ID" value="NZ_JAAMFM010000002.1"/>
</dbReference>
<dbReference type="InterPro" id="IPR003812">
    <property type="entry name" value="Fido"/>
</dbReference>
<dbReference type="AlphaFoldDB" id="A0A7Y7IE08"/>
<dbReference type="Pfam" id="PF02661">
    <property type="entry name" value="Fic"/>
    <property type="match status" value="1"/>
</dbReference>
<dbReference type="SUPFAM" id="SSF140931">
    <property type="entry name" value="Fic-like"/>
    <property type="match status" value="1"/>
</dbReference>
<dbReference type="PROSITE" id="PS51459">
    <property type="entry name" value="FIDO"/>
    <property type="match status" value="1"/>
</dbReference>
<dbReference type="Proteomes" id="UP000543556">
    <property type="component" value="Unassembled WGS sequence"/>
</dbReference>
<protein>
    <submittedName>
        <fullName evidence="5">Fic family protein</fullName>
    </submittedName>
</protein>
<dbReference type="PANTHER" id="PTHR13504:SF38">
    <property type="entry name" value="FIDO DOMAIN-CONTAINING PROTEIN"/>
    <property type="match status" value="1"/>
</dbReference>
<evidence type="ECO:0000313" key="6">
    <source>
        <dbReference type="Proteomes" id="UP000543556"/>
    </source>
</evidence>
<dbReference type="InterPro" id="IPR040198">
    <property type="entry name" value="Fido_containing"/>
</dbReference>
<feature type="compositionally biased region" description="Basic and acidic residues" evidence="3">
    <location>
        <begin position="1"/>
        <end position="18"/>
    </location>
</feature>
<sequence>MEPQPRPREQRLDFEQHQENPPTTDGSSWPPGDYDTLIWEGRAQIMEQSMSFRNLSGQTYRAFIPPFIAGTRYQPSSTAAALAEESAIAIARFDERYGQHLAPFATLLLRSESAASSRIENLTASARSLGEAELGSTNRVNATQVVRNVRTMETALAAAHDLDPSSVLKMHESLMAGTADEDVAGQWRQQQVWIGTSVVSPIGATYIAPAHGRVPELMNDVMAYARRTDVPVVVQAAVAHAQFETIHPFTDGNGRTGRALMHAMLKHRGTASRVTVPVSSGLLANVRGYHEALTAYREGEPDAIITQCAEASFLAIENGTTLAADVSAIAASWQELVLARKDAAVWRVLDLLERQPVVNAVALQDKLGLDYRRAKRAMDELESVGIVVGVDKFKQGRFWRAPAMLDALDAFADRSGRRVKP</sequence>
<dbReference type="PANTHER" id="PTHR13504">
    <property type="entry name" value="FIDO DOMAIN-CONTAINING PROTEIN DDB_G0283145"/>
    <property type="match status" value="1"/>
</dbReference>
<evidence type="ECO:0000256" key="3">
    <source>
        <dbReference type="SAM" id="MobiDB-lite"/>
    </source>
</evidence>
<name>A0A7Y7IE08_9MICC</name>
<evidence type="ECO:0000256" key="1">
    <source>
        <dbReference type="PIRSR" id="PIRSR640198-1"/>
    </source>
</evidence>
<dbReference type="EMBL" id="JAAMFM010000002">
    <property type="protein sequence ID" value="NVM93737.1"/>
    <property type="molecule type" value="Genomic_DNA"/>
</dbReference>
<accession>A0A7Y7IE08</accession>
<keyword evidence="2" id="KW-0067">ATP-binding</keyword>
<dbReference type="GO" id="GO:0005524">
    <property type="term" value="F:ATP binding"/>
    <property type="evidence" value="ECO:0007669"/>
    <property type="project" value="UniProtKB-KW"/>
</dbReference>
<dbReference type="InterPro" id="IPR036597">
    <property type="entry name" value="Fido-like_dom_sf"/>
</dbReference>
<feature type="binding site" evidence="2">
    <location>
        <begin position="251"/>
        <end position="258"/>
    </location>
    <ligand>
        <name>ATP</name>
        <dbReference type="ChEBI" id="CHEBI:30616"/>
    </ligand>
</feature>
<feature type="active site" evidence="1">
    <location>
        <position position="247"/>
    </location>
</feature>
<evidence type="ECO:0000313" key="5">
    <source>
        <dbReference type="EMBL" id="NVM93737.1"/>
    </source>
</evidence>
<dbReference type="Gene3D" id="1.10.3290.10">
    <property type="entry name" value="Fido-like domain"/>
    <property type="match status" value="1"/>
</dbReference>
<feature type="domain" description="Fido" evidence="4">
    <location>
        <begin position="162"/>
        <end position="316"/>
    </location>
</feature>
<comment type="caution">
    <text evidence="5">The sequence shown here is derived from an EMBL/GenBank/DDBJ whole genome shotgun (WGS) entry which is preliminary data.</text>
</comment>
<keyword evidence="6" id="KW-1185">Reference proteome</keyword>
<organism evidence="5 6">
    <name type="scientific">Arthrobacter wenxiniae</name>
    <dbReference type="NCBI Taxonomy" id="2713570"/>
    <lineage>
        <taxon>Bacteria</taxon>
        <taxon>Bacillati</taxon>
        <taxon>Actinomycetota</taxon>
        <taxon>Actinomycetes</taxon>
        <taxon>Micrococcales</taxon>
        <taxon>Micrococcaceae</taxon>
        <taxon>Arthrobacter</taxon>
    </lineage>
</organism>
<gene>
    <name evidence="5" type="ORF">G6034_02200</name>
</gene>
<keyword evidence="2" id="KW-0547">Nucleotide-binding</keyword>
<evidence type="ECO:0000259" key="4">
    <source>
        <dbReference type="PROSITE" id="PS51459"/>
    </source>
</evidence>
<feature type="region of interest" description="Disordered" evidence="3">
    <location>
        <begin position="1"/>
        <end position="33"/>
    </location>
</feature>
<reference evidence="5 6" key="1">
    <citation type="submission" date="2020-02" db="EMBL/GenBank/DDBJ databases">
        <title>Genome sequence of strain AETb3-4.</title>
        <authorList>
            <person name="Gao J."/>
            <person name="Zhang X."/>
        </authorList>
    </citation>
    <scope>NUCLEOTIDE SEQUENCE [LARGE SCALE GENOMIC DNA]</scope>
    <source>
        <strain evidence="5 6">AETb3-4</strain>
    </source>
</reference>